<keyword evidence="3" id="KW-1185">Reference proteome</keyword>
<evidence type="ECO:0000313" key="2">
    <source>
        <dbReference type="EMBL" id="SDC68694.1"/>
    </source>
</evidence>
<evidence type="ECO:0000313" key="3">
    <source>
        <dbReference type="Proteomes" id="UP000199452"/>
    </source>
</evidence>
<evidence type="ECO:0000256" key="1">
    <source>
        <dbReference type="SAM" id="MobiDB-lite"/>
    </source>
</evidence>
<accession>A0A1G6NMS7</accession>
<feature type="region of interest" description="Disordered" evidence="1">
    <location>
        <begin position="97"/>
        <end position="116"/>
    </location>
</feature>
<gene>
    <name evidence="2" type="ORF">SAMN05216323_104416</name>
</gene>
<reference evidence="2 3" key="1">
    <citation type="submission" date="2016-09" db="EMBL/GenBank/DDBJ databases">
        <authorList>
            <person name="Capua I."/>
            <person name="De Benedictis P."/>
            <person name="Joannis T."/>
            <person name="Lombin L.H."/>
            <person name="Cattoli G."/>
        </authorList>
    </citation>
    <scope>NUCLEOTIDE SEQUENCE [LARGE SCALE GENOMIC DNA]</scope>
    <source>
        <strain evidence="2 3">A7P-90m</strain>
    </source>
</reference>
<dbReference type="AlphaFoldDB" id="A0A1G6NMS7"/>
<proteinExistence type="predicted"/>
<dbReference type="EMBL" id="FMYP01000044">
    <property type="protein sequence ID" value="SDC68694.1"/>
    <property type="molecule type" value="Genomic_DNA"/>
</dbReference>
<sequence>MAIKTFAVTTYEVGMGYKNSANWSGVNILIQGHVVCNSADGYRFIVYGLHPSSPIPGPVYIEANKVGAIFIPFVELHNYIDLVRNEKPIYVYLNSSSPNWNSLRTSAEPVGEQEGI</sequence>
<dbReference type="STRING" id="1640674.SAMN05216323_104416"/>
<dbReference type="OrthoDB" id="1441420at2"/>
<name>A0A1G6NMS7_9BACT</name>
<organism evidence="2 3">
    <name type="scientific">Williamwhitmania taraxaci</name>
    <dbReference type="NCBI Taxonomy" id="1640674"/>
    <lineage>
        <taxon>Bacteria</taxon>
        <taxon>Pseudomonadati</taxon>
        <taxon>Bacteroidota</taxon>
        <taxon>Bacteroidia</taxon>
        <taxon>Bacteroidales</taxon>
        <taxon>Williamwhitmaniaceae</taxon>
        <taxon>Williamwhitmania</taxon>
    </lineage>
</organism>
<dbReference type="Proteomes" id="UP000199452">
    <property type="component" value="Unassembled WGS sequence"/>
</dbReference>
<protein>
    <submittedName>
        <fullName evidence="2">Uncharacterized protein</fullName>
    </submittedName>
</protein>
<dbReference type="RefSeq" id="WP_092439167.1">
    <property type="nucleotide sequence ID" value="NZ_FMYP01000044.1"/>
</dbReference>